<dbReference type="Proteomes" id="UP000325313">
    <property type="component" value="Unassembled WGS sequence"/>
</dbReference>
<proteinExistence type="predicted"/>
<evidence type="ECO:0000313" key="2">
    <source>
        <dbReference type="EMBL" id="KAA1121360.1"/>
    </source>
</evidence>
<reference evidence="2 3" key="1">
    <citation type="submission" date="2019-05" db="EMBL/GenBank/DDBJ databases">
        <title>Emergence of the Ug99 lineage of the wheat stem rust pathogen through somatic hybridization.</title>
        <authorList>
            <person name="Li F."/>
            <person name="Upadhyaya N.M."/>
            <person name="Sperschneider J."/>
            <person name="Matny O."/>
            <person name="Nguyen-Phuc H."/>
            <person name="Mago R."/>
            <person name="Raley C."/>
            <person name="Miller M.E."/>
            <person name="Silverstein K.A.T."/>
            <person name="Henningsen E."/>
            <person name="Hirsch C.D."/>
            <person name="Visser B."/>
            <person name="Pretorius Z.A."/>
            <person name="Steffenson B.J."/>
            <person name="Schwessinger B."/>
            <person name="Dodds P.N."/>
            <person name="Figueroa M."/>
        </authorList>
    </citation>
    <scope>NUCLEOTIDE SEQUENCE [LARGE SCALE GENOMIC DNA]</scope>
    <source>
        <strain evidence="2 3">Ug99</strain>
    </source>
</reference>
<comment type="caution">
    <text evidence="2">The sequence shown here is derived from an EMBL/GenBank/DDBJ whole genome shotgun (WGS) entry which is preliminary data.</text>
</comment>
<feature type="region of interest" description="Disordered" evidence="1">
    <location>
        <begin position="182"/>
        <end position="276"/>
    </location>
</feature>
<feature type="compositionally biased region" description="Pro residues" evidence="1">
    <location>
        <begin position="186"/>
        <end position="197"/>
    </location>
</feature>
<dbReference type="EMBL" id="VDEP01000238">
    <property type="protein sequence ID" value="KAA1121360.1"/>
    <property type="molecule type" value="Genomic_DNA"/>
</dbReference>
<sequence length="314" mass="34016">MFFYTSDSPPTPAERSKHRAPSSFFSADIESAIRFTSVSSPLCPLGSLMAAKWAVHPPPADRITLTMFFYTSDSPPTPAERSKHRAPSSFFSADIESAIRFTSVSSPLCPLGSLMAAKWAVHPPPADRITLTMFFYTSDSPPTPAERSKHRAPSSFFSADIESAIRFTSLTATPRFASACQKLTTPLPPNPTEPPTPGRAIDAPAPPRRSLQLTAIRRNASESETSRSLAPSLLTSILPPERLESESSPSLDATSQPPNSSPSSSSPSSWLFGRSRKQQATPAIKNWCAAYFNFISLPTWQPSGCQVGRDQPAD</sequence>
<evidence type="ECO:0000256" key="1">
    <source>
        <dbReference type="SAM" id="MobiDB-lite"/>
    </source>
</evidence>
<gene>
    <name evidence="2" type="ORF">PGTUg99_015318</name>
</gene>
<accession>A0A5B0R727</accession>
<organism evidence="2 3">
    <name type="scientific">Puccinia graminis f. sp. tritici</name>
    <dbReference type="NCBI Taxonomy" id="56615"/>
    <lineage>
        <taxon>Eukaryota</taxon>
        <taxon>Fungi</taxon>
        <taxon>Dikarya</taxon>
        <taxon>Basidiomycota</taxon>
        <taxon>Pucciniomycotina</taxon>
        <taxon>Pucciniomycetes</taxon>
        <taxon>Pucciniales</taxon>
        <taxon>Pucciniaceae</taxon>
        <taxon>Puccinia</taxon>
    </lineage>
</organism>
<name>A0A5B0R727_PUCGR</name>
<evidence type="ECO:0000313" key="3">
    <source>
        <dbReference type="Proteomes" id="UP000325313"/>
    </source>
</evidence>
<feature type="compositionally biased region" description="Polar residues" evidence="1">
    <location>
        <begin position="226"/>
        <end position="235"/>
    </location>
</feature>
<feature type="compositionally biased region" description="Low complexity" evidence="1">
    <location>
        <begin position="236"/>
        <end position="269"/>
    </location>
</feature>
<dbReference type="AlphaFoldDB" id="A0A5B0R727"/>
<protein>
    <submittedName>
        <fullName evidence="2">Uncharacterized protein</fullName>
    </submittedName>
</protein>